<evidence type="ECO:0000259" key="2">
    <source>
        <dbReference type="Pfam" id="PF21113"/>
    </source>
</evidence>
<dbReference type="NCBIfam" id="NF033504">
    <property type="entry name" value="Ni_dep_LarA"/>
    <property type="match status" value="1"/>
</dbReference>
<dbReference type="EMBL" id="LROR01000037">
    <property type="protein sequence ID" value="OBR95602.1"/>
    <property type="molecule type" value="Genomic_DNA"/>
</dbReference>
<proteinExistence type="predicted"/>
<keyword evidence="6" id="KW-1185">Reference proteome</keyword>
<name>A0A170NP75_9CLOT</name>
<reference evidence="3 5" key="1">
    <citation type="journal article" date="2015" name="Biotechnol. Bioeng.">
        <title>Genome sequence and phenotypic characterization of Caulobacter segnis.</title>
        <authorList>
            <person name="Patel S."/>
            <person name="Fletcher B."/>
            <person name="Scott D.C."/>
            <person name="Ely B."/>
        </authorList>
    </citation>
    <scope>NUCLEOTIDE SEQUENCE [LARGE SCALE GENOMIC DNA]</scope>
    <source>
        <strain evidence="3 5">PS02</strain>
    </source>
</reference>
<dbReference type="EMBL" id="LITQ01000005">
    <property type="protein sequence ID" value="OAA94234.1"/>
    <property type="molecule type" value="Genomic_DNA"/>
</dbReference>
<dbReference type="PANTHER" id="PTHR33171">
    <property type="entry name" value="LAR_N DOMAIN-CONTAINING PROTEIN"/>
    <property type="match status" value="1"/>
</dbReference>
<dbReference type="Gene3D" id="3.90.226.30">
    <property type="match status" value="1"/>
</dbReference>
<dbReference type="RefSeq" id="WP_063600337.1">
    <property type="nucleotide sequence ID" value="NZ_LITQ01000005.1"/>
</dbReference>
<protein>
    <submittedName>
        <fullName evidence="3">Uncharacterized protein</fullName>
    </submittedName>
</protein>
<dbReference type="Proteomes" id="UP000093694">
    <property type="component" value="Unassembled WGS sequence"/>
</dbReference>
<dbReference type="PATRIC" id="fig|1705578.3.peg.3515"/>
<dbReference type="Pfam" id="PF09861">
    <property type="entry name" value="Lar_N"/>
    <property type="match status" value="1"/>
</dbReference>
<sequence>MAKIELPYHKKIIEAEIDDNNLLGILESKASEYKAELGQLEIVEKALDNPINSPKLEQLAENKKSIVIISSDHTRPVPSKIIMPALLRRIRSINSDANITILIATGLHRATTRQELIDKYGEDIVKNEKIVVHDAQNEDNLVKIGTLPSGGELIVNKLAVKADLLIAEGFIESHCFAGFSGGRKSVLPGIASAKTILANHCAEFVAHPSARVGNLKGNPVHKDMLYAAKKAELAFIINVALDEDKRIINAFAGDVNDAHVKGCEFVHNLSKVSKLVGGISISTNGGYPLDQNIYQSVKGMAAAEANCRDGGVIIMVSACSQGHGGETFYNNLANLNTPEEFLKKVSQVPRNRTVPDQWASQMLASILSNHTVIVVTDMCDPKIIKSMHMQQADTFEEALESAYGIMGKDAKVVVIPDGLGVIVD</sequence>
<evidence type="ECO:0000313" key="5">
    <source>
        <dbReference type="Proteomes" id="UP000077384"/>
    </source>
</evidence>
<feature type="domain" description="Lactate racemase C-terminal" evidence="2">
    <location>
        <begin position="275"/>
        <end position="423"/>
    </location>
</feature>
<dbReference type="GO" id="GO:0050043">
    <property type="term" value="F:lactate racemase activity"/>
    <property type="evidence" value="ECO:0007669"/>
    <property type="project" value="InterPro"/>
</dbReference>
<evidence type="ECO:0000313" key="4">
    <source>
        <dbReference type="EMBL" id="OBR95602.1"/>
    </source>
</evidence>
<dbReference type="InterPro" id="IPR048068">
    <property type="entry name" value="LarA-like"/>
</dbReference>
<reference evidence="4 6" key="2">
    <citation type="journal article" date="2016" name="Front. Microbiol.">
        <title>Industrial Acetogenic Biocatalysts: A Comparative Metabolic and Genomic Analysis.</title>
        <authorList>
            <person name="Bengelsdorf F."/>
            <person name="Poehlein A."/>
            <person name="Sonja S."/>
            <person name="Erz C."/>
            <person name="Hummel T."/>
            <person name="Hoffmeister S."/>
            <person name="Daniel R."/>
            <person name="Durre P."/>
        </authorList>
    </citation>
    <scope>NUCLEOTIDE SEQUENCE [LARGE SCALE GENOMIC DNA]</scope>
    <source>
        <strain evidence="4 6">PTA-10522</strain>
    </source>
</reference>
<dbReference type="InterPro" id="IPR018657">
    <property type="entry name" value="LarA-like_N"/>
</dbReference>
<evidence type="ECO:0000313" key="3">
    <source>
        <dbReference type="EMBL" id="OAA94234.1"/>
    </source>
</evidence>
<gene>
    <name evidence="4" type="ORF">CLCOS_13950</name>
    <name evidence="3" type="ORF">WX73_03442</name>
</gene>
<dbReference type="InterPro" id="IPR043166">
    <property type="entry name" value="LarA-like_C"/>
</dbReference>
<organism evidence="3 5">
    <name type="scientific">Clostridium coskatii</name>
    <dbReference type="NCBI Taxonomy" id="1705578"/>
    <lineage>
        <taxon>Bacteria</taxon>
        <taxon>Bacillati</taxon>
        <taxon>Bacillota</taxon>
        <taxon>Clostridia</taxon>
        <taxon>Eubacteriales</taxon>
        <taxon>Clostridiaceae</taxon>
        <taxon>Clostridium</taxon>
    </lineage>
</organism>
<evidence type="ECO:0000313" key="6">
    <source>
        <dbReference type="Proteomes" id="UP000093694"/>
    </source>
</evidence>
<dbReference type="Proteomes" id="UP000077384">
    <property type="component" value="Unassembled WGS sequence"/>
</dbReference>
<comment type="caution">
    <text evidence="3">The sequence shown here is derived from an EMBL/GenBank/DDBJ whole genome shotgun (WGS) entry which is preliminary data.</text>
</comment>
<dbReference type="InterPro" id="IPR048520">
    <property type="entry name" value="LarA_C"/>
</dbReference>
<dbReference type="Pfam" id="PF21113">
    <property type="entry name" value="LarA_C"/>
    <property type="match status" value="1"/>
</dbReference>
<dbReference type="Gene3D" id="3.40.50.11440">
    <property type="match status" value="1"/>
</dbReference>
<dbReference type="InterPro" id="IPR047926">
    <property type="entry name" value="Ni_dep_LarA"/>
</dbReference>
<dbReference type="PANTHER" id="PTHR33171:SF17">
    <property type="entry name" value="LARA-LIKE N-TERMINAL DOMAIN-CONTAINING PROTEIN"/>
    <property type="match status" value="1"/>
</dbReference>
<dbReference type="AlphaFoldDB" id="A0A170NP75"/>
<evidence type="ECO:0000259" key="1">
    <source>
        <dbReference type="Pfam" id="PF09861"/>
    </source>
</evidence>
<accession>A0A170NP75</accession>
<feature type="domain" description="LarA-like N-terminal" evidence="1">
    <location>
        <begin position="8"/>
        <end position="212"/>
    </location>
</feature>